<dbReference type="EMBL" id="CAJPVJ010039011">
    <property type="protein sequence ID" value="CAG2181657.1"/>
    <property type="molecule type" value="Genomic_DNA"/>
</dbReference>
<accession>A0A7R9MQE0</accession>
<sequence length="153" mass="17587">MDNMEKAFADQEKNMNEEANLHNKGNNKTDSGVKLFPFLDKIFHTFTSTLDHIFDNKPPGDGWIGFQVVDCKCPEAKNGKHEEQCPMHDMHDNNTPKSSPQPKDDSEKDRWAVMEALRKEGQQLFANDLTINKDSEINMTIDQLIRHEIKLTT</sequence>
<protein>
    <submittedName>
        <fullName evidence="2">Uncharacterized protein</fullName>
    </submittedName>
</protein>
<proteinExistence type="predicted"/>
<feature type="non-terminal residue" evidence="2">
    <location>
        <position position="1"/>
    </location>
</feature>
<dbReference type="EMBL" id="OC953836">
    <property type="protein sequence ID" value="CAD7664520.1"/>
    <property type="molecule type" value="Genomic_DNA"/>
</dbReference>
<feature type="compositionally biased region" description="Basic and acidic residues" evidence="1">
    <location>
        <begin position="77"/>
        <end position="94"/>
    </location>
</feature>
<evidence type="ECO:0000313" key="3">
    <source>
        <dbReference type="Proteomes" id="UP000728032"/>
    </source>
</evidence>
<gene>
    <name evidence="2" type="ORF">ONB1V03_LOCUS21078</name>
</gene>
<name>A0A7R9MQE0_9ACAR</name>
<feature type="region of interest" description="Disordered" evidence="1">
    <location>
        <begin position="77"/>
        <end position="108"/>
    </location>
</feature>
<reference evidence="2" key="1">
    <citation type="submission" date="2020-11" db="EMBL/GenBank/DDBJ databases">
        <authorList>
            <person name="Tran Van P."/>
        </authorList>
    </citation>
    <scope>NUCLEOTIDE SEQUENCE</scope>
</reference>
<keyword evidence="3" id="KW-1185">Reference proteome</keyword>
<dbReference type="AlphaFoldDB" id="A0A7R9MQE0"/>
<organism evidence="2">
    <name type="scientific">Oppiella nova</name>
    <dbReference type="NCBI Taxonomy" id="334625"/>
    <lineage>
        <taxon>Eukaryota</taxon>
        <taxon>Metazoa</taxon>
        <taxon>Ecdysozoa</taxon>
        <taxon>Arthropoda</taxon>
        <taxon>Chelicerata</taxon>
        <taxon>Arachnida</taxon>
        <taxon>Acari</taxon>
        <taxon>Acariformes</taxon>
        <taxon>Sarcoptiformes</taxon>
        <taxon>Oribatida</taxon>
        <taxon>Brachypylina</taxon>
        <taxon>Oppioidea</taxon>
        <taxon>Oppiidae</taxon>
        <taxon>Oppiella</taxon>
    </lineage>
</organism>
<dbReference type="Proteomes" id="UP000728032">
    <property type="component" value="Unassembled WGS sequence"/>
</dbReference>
<evidence type="ECO:0000256" key="1">
    <source>
        <dbReference type="SAM" id="MobiDB-lite"/>
    </source>
</evidence>
<evidence type="ECO:0000313" key="2">
    <source>
        <dbReference type="EMBL" id="CAD7664520.1"/>
    </source>
</evidence>